<dbReference type="Proteomes" id="UP000466442">
    <property type="component" value="Linkage Group LG16"/>
</dbReference>
<dbReference type="PANTHER" id="PTHR35617:SF3">
    <property type="entry name" value="CORE-BINDING (CB) DOMAIN-CONTAINING PROTEIN"/>
    <property type="match status" value="1"/>
</dbReference>
<keyword evidence="1" id="KW-0238">DNA-binding</keyword>
<accession>A0A8S9WN48</accession>
<dbReference type="InterPro" id="IPR044068">
    <property type="entry name" value="CB"/>
</dbReference>
<feature type="compositionally biased region" description="Polar residues" evidence="3">
    <location>
        <begin position="472"/>
        <end position="489"/>
    </location>
</feature>
<evidence type="ECO:0000259" key="4">
    <source>
        <dbReference type="PROSITE" id="PS51900"/>
    </source>
</evidence>
<keyword evidence="2" id="KW-0233">DNA recombination</keyword>
<feature type="region of interest" description="Disordered" evidence="3">
    <location>
        <begin position="541"/>
        <end position="576"/>
    </location>
</feature>
<dbReference type="SUPFAM" id="SSF56349">
    <property type="entry name" value="DNA breaking-rejoining enzymes"/>
    <property type="match status" value="1"/>
</dbReference>
<sequence length="876" mass="96930">MTTLGALFEQTTEDPFLNEVKKIITNTYPEGWQDWRLKPKPPLTKEVDRNRLRFALPTLLLVQAYTPGATHISERRYKQMKAALFSWPLGQALLTSPPSFASDFRPSQQDYDNFLENMKPLKHLFISRDRVNSILTSEKQMKGSAMEDTTPLATTNEPQPAARYVSPQQPSATDDEGPEYESISPPRPTMVQLIRQHLCPVEERVEAMKDEILAALSSQQPESYIESAISQDESDSDRVTSPELNDPRVNSQISTHKTGTPAGLDTASADPWGDGQLEATLAGPSSTSWLPDFAPTTIEREPEVPEPDAVLQAQVVDCLRLGHSSWDRIRYTDAEKKLKHGGSFRPLQSNHQLTAASHDKEFSLRQQERIMGNILYGLLAQRNAFQKAIARRAVSNPELASILREDFTNASTEFRQESDGLLQCIRLGSGGNSRSTSPFPTVDSSTTPLVHQPPRTLCSSLGNIFSSRSGSQQLGITADGQQNSSSIHQTPRRSKIGHIAPGIGMDLSPSTSDPTSPSPPKHSKRDIPVGVSSVAQNILASRHQSKSSGCPNPSAESSSTSYGPINGQTTSRTWRPSTISSYRHPWARWRTWVEQEGLDPLQPSPVALARFLAFLHTTVRLAPASIAVHKSVVASWSNPHHTSGLASHPIVRKMMKGITCSQPKKEVRSIWDISKLKNWIQQNPPQETSFFQVSRHVAILLLLASGRRVHDLTLLSVDASHFQEVPPDLVFWPEFGAKTDNASYRQSGWRLSPDPNNPLWDIVKWTKLLLHMRHSRCGSKHITRLFISSRGRVKAATRAIIAKWVATALTAAGIEAAPGSFRSAVNSHLARLQVPLDDTLSRANWKSSGTFLKHYYRPISGSSNCDIGISSFMPTA</sequence>
<keyword evidence="6" id="KW-1185">Reference proteome</keyword>
<feature type="compositionally biased region" description="Polar residues" evidence="3">
    <location>
        <begin position="248"/>
        <end position="258"/>
    </location>
</feature>
<reference evidence="5" key="1">
    <citation type="journal article" date="2021" name="Mol. Ecol. Resour.">
        <title>Apolygus lucorum genome provides insights into omnivorousness and mesophyll feeding.</title>
        <authorList>
            <person name="Liu Y."/>
            <person name="Liu H."/>
            <person name="Wang H."/>
            <person name="Huang T."/>
            <person name="Liu B."/>
            <person name="Yang B."/>
            <person name="Yin L."/>
            <person name="Li B."/>
            <person name="Zhang Y."/>
            <person name="Zhang S."/>
            <person name="Jiang F."/>
            <person name="Zhang X."/>
            <person name="Ren Y."/>
            <person name="Wang B."/>
            <person name="Wang S."/>
            <person name="Lu Y."/>
            <person name="Wu K."/>
            <person name="Fan W."/>
            <person name="Wang G."/>
        </authorList>
    </citation>
    <scope>NUCLEOTIDE SEQUENCE</scope>
    <source>
        <strain evidence="5">12Hb</strain>
    </source>
</reference>
<dbReference type="Gene3D" id="1.10.443.10">
    <property type="entry name" value="Intergrase catalytic core"/>
    <property type="match status" value="1"/>
</dbReference>
<dbReference type="Gene3D" id="1.10.150.130">
    <property type="match status" value="1"/>
</dbReference>
<organism evidence="5 6">
    <name type="scientific">Apolygus lucorum</name>
    <name type="common">Small green plant bug</name>
    <name type="synonym">Lygocoris lucorum</name>
    <dbReference type="NCBI Taxonomy" id="248454"/>
    <lineage>
        <taxon>Eukaryota</taxon>
        <taxon>Metazoa</taxon>
        <taxon>Ecdysozoa</taxon>
        <taxon>Arthropoda</taxon>
        <taxon>Hexapoda</taxon>
        <taxon>Insecta</taxon>
        <taxon>Pterygota</taxon>
        <taxon>Neoptera</taxon>
        <taxon>Paraneoptera</taxon>
        <taxon>Hemiptera</taxon>
        <taxon>Heteroptera</taxon>
        <taxon>Panheteroptera</taxon>
        <taxon>Cimicomorpha</taxon>
        <taxon>Miridae</taxon>
        <taxon>Mirini</taxon>
        <taxon>Apolygus</taxon>
    </lineage>
</organism>
<evidence type="ECO:0000256" key="3">
    <source>
        <dbReference type="SAM" id="MobiDB-lite"/>
    </source>
</evidence>
<name>A0A8S9WN48_APOLU</name>
<feature type="compositionally biased region" description="Polar residues" evidence="3">
    <location>
        <begin position="432"/>
        <end position="449"/>
    </location>
</feature>
<dbReference type="InterPro" id="IPR013762">
    <property type="entry name" value="Integrase-like_cat_sf"/>
</dbReference>
<evidence type="ECO:0000313" key="6">
    <source>
        <dbReference type="Proteomes" id="UP000466442"/>
    </source>
</evidence>
<feature type="compositionally biased region" description="Polar residues" evidence="3">
    <location>
        <begin position="546"/>
        <end position="576"/>
    </location>
</feature>
<evidence type="ECO:0000313" key="5">
    <source>
        <dbReference type="EMBL" id="KAF6198242.1"/>
    </source>
</evidence>
<dbReference type="GO" id="GO:0015074">
    <property type="term" value="P:DNA integration"/>
    <property type="evidence" value="ECO:0007669"/>
    <property type="project" value="InterPro"/>
</dbReference>
<dbReference type="GO" id="GO:0006310">
    <property type="term" value="P:DNA recombination"/>
    <property type="evidence" value="ECO:0007669"/>
    <property type="project" value="UniProtKB-KW"/>
</dbReference>
<feature type="region of interest" description="Disordered" evidence="3">
    <location>
        <begin position="472"/>
        <end position="527"/>
    </location>
</feature>
<comment type="caution">
    <text evidence="5">The sequence shown here is derived from an EMBL/GenBank/DDBJ whole genome shotgun (WGS) entry which is preliminary data.</text>
</comment>
<feature type="region of interest" description="Disordered" evidence="3">
    <location>
        <begin position="138"/>
        <end position="187"/>
    </location>
</feature>
<dbReference type="InterPro" id="IPR010998">
    <property type="entry name" value="Integrase_recombinase_N"/>
</dbReference>
<dbReference type="AlphaFoldDB" id="A0A8S9WN48"/>
<protein>
    <recommendedName>
        <fullName evidence="4">Core-binding (CB) domain-containing protein</fullName>
    </recommendedName>
</protein>
<feature type="region of interest" description="Disordered" evidence="3">
    <location>
        <begin position="430"/>
        <end position="453"/>
    </location>
</feature>
<dbReference type="InterPro" id="IPR011010">
    <property type="entry name" value="DNA_brk_join_enz"/>
</dbReference>
<dbReference type="SUPFAM" id="SSF47823">
    <property type="entry name" value="lambda integrase-like, N-terminal domain"/>
    <property type="match status" value="1"/>
</dbReference>
<dbReference type="PANTHER" id="PTHR35617">
    <property type="entry name" value="PHAGE_INTEGRASE DOMAIN-CONTAINING PROTEIN"/>
    <property type="match status" value="1"/>
</dbReference>
<feature type="domain" description="Core-binding (CB)" evidence="4">
    <location>
        <begin position="565"/>
        <end position="641"/>
    </location>
</feature>
<dbReference type="EMBL" id="WIXP02000016">
    <property type="protein sequence ID" value="KAF6198242.1"/>
    <property type="molecule type" value="Genomic_DNA"/>
</dbReference>
<gene>
    <name evidence="5" type="ORF">GE061_007989</name>
</gene>
<feature type="region of interest" description="Disordered" evidence="3">
    <location>
        <begin position="219"/>
        <end position="289"/>
    </location>
</feature>
<dbReference type="OrthoDB" id="6771932at2759"/>
<evidence type="ECO:0000256" key="1">
    <source>
        <dbReference type="ARBA" id="ARBA00023125"/>
    </source>
</evidence>
<evidence type="ECO:0000256" key="2">
    <source>
        <dbReference type="ARBA" id="ARBA00023172"/>
    </source>
</evidence>
<dbReference type="PROSITE" id="PS51900">
    <property type="entry name" value="CB"/>
    <property type="match status" value="1"/>
</dbReference>
<proteinExistence type="predicted"/>
<dbReference type="GO" id="GO:0003677">
    <property type="term" value="F:DNA binding"/>
    <property type="evidence" value="ECO:0007669"/>
    <property type="project" value="UniProtKB-KW"/>
</dbReference>